<evidence type="ECO:0000256" key="1">
    <source>
        <dbReference type="SAM" id="MobiDB-lite"/>
    </source>
</evidence>
<comment type="caution">
    <text evidence="2">The sequence shown here is derived from an EMBL/GenBank/DDBJ whole genome shotgun (WGS) entry which is preliminary data.</text>
</comment>
<protein>
    <submittedName>
        <fullName evidence="2">Uncharacterized protein</fullName>
    </submittedName>
</protein>
<feature type="region of interest" description="Disordered" evidence="1">
    <location>
        <begin position="338"/>
        <end position="357"/>
    </location>
</feature>
<dbReference type="GeneID" id="63842144"/>
<reference evidence="2" key="1">
    <citation type="journal article" date="2020" name="Phytopathology">
        <title>Genome sequence of the chestnut blight fungus Cryphonectria parasitica EP155: A fundamental resource for an archetypical invasive plant pathogen.</title>
        <authorList>
            <person name="Crouch J.A."/>
            <person name="Dawe A."/>
            <person name="Aerts A."/>
            <person name="Barry K."/>
            <person name="Churchill A.C.L."/>
            <person name="Grimwood J."/>
            <person name="Hillman B."/>
            <person name="Milgroom M.G."/>
            <person name="Pangilinan J."/>
            <person name="Smith M."/>
            <person name="Salamov A."/>
            <person name="Schmutz J."/>
            <person name="Yadav J."/>
            <person name="Grigoriev I.V."/>
            <person name="Nuss D."/>
        </authorList>
    </citation>
    <scope>NUCLEOTIDE SEQUENCE</scope>
    <source>
        <strain evidence="2">EP155</strain>
    </source>
</reference>
<feature type="region of interest" description="Disordered" evidence="1">
    <location>
        <begin position="227"/>
        <end position="285"/>
    </location>
</feature>
<gene>
    <name evidence="2" type="ORF">M406DRAFT_66741</name>
</gene>
<feature type="compositionally biased region" description="Low complexity" evidence="1">
    <location>
        <begin position="236"/>
        <end position="262"/>
    </location>
</feature>
<dbReference type="RefSeq" id="XP_040781288.1">
    <property type="nucleotide sequence ID" value="XM_040925015.1"/>
</dbReference>
<feature type="compositionally biased region" description="Basic and acidic residues" evidence="1">
    <location>
        <begin position="342"/>
        <end position="357"/>
    </location>
</feature>
<sequence length="407" mass="45523">MTEKASNPEVRLSTKDLTNRKIQALEWLFRHRKVIGPSYQNACRHVKEITTWYHEPSTSRLVRAAKDIIDSITQSTRASEQSKRSDTALRNRDLFECLLAIATMCRGANGKPVLPPLFAEHGSGTSERTGFARHDFDWFTKWYLDEFNALLYGARPKKYEWIPAVPLAKQESKQNCERCTTDNNKTAAKALFGLTSADNFSSKPASPATNQPLASLDARKRSIDDYETLQPASKVPRTSAPTSLTAPSTTRDPPSSSSSLPQSDRRAVDAAPHMPYPNTGTSEFSSLTNRIAEATYEAAKAKREAQSLRAANAAYGTELDKMKTEIEKLSTENQALANELNKSSDEQRKNELSAHKELSKVMVERDQARREANKWAEAAIKIDSTCRSVLFDLQQPVEADEQVEHEK</sequence>
<dbReference type="Proteomes" id="UP000803844">
    <property type="component" value="Unassembled WGS sequence"/>
</dbReference>
<organism evidence="2 3">
    <name type="scientific">Cryphonectria parasitica (strain ATCC 38755 / EP155)</name>
    <dbReference type="NCBI Taxonomy" id="660469"/>
    <lineage>
        <taxon>Eukaryota</taxon>
        <taxon>Fungi</taxon>
        <taxon>Dikarya</taxon>
        <taxon>Ascomycota</taxon>
        <taxon>Pezizomycotina</taxon>
        <taxon>Sordariomycetes</taxon>
        <taxon>Sordariomycetidae</taxon>
        <taxon>Diaporthales</taxon>
        <taxon>Cryphonectriaceae</taxon>
        <taxon>Cryphonectria-Endothia species complex</taxon>
        <taxon>Cryphonectria</taxon>
    </lineage>
</organism>
<proteinExistence type="predicted"/>
<dbReference type="AlphaFoldDB" id="A0A9P5CU30"/>
<dbReference type="EMBL" id="MU032344">
    <property type="protein sequence ID" value="KAF3770327.1"/>
    <property type="molecule type" value="Genomic_DNA"/>
</dbReference>
<evidence type="ECO:0000313" key="3">
    <source>
        <dbReference type="Proteomes" id="UP000803844"/>
    </source>
</evidence>
<name>A0A9P5CU30_CRYP1</name>
<accession>A0A9P5CU30</accession>
<evidence type="ECO:0000313" key="2">
    <source>
        <dbReference type="EMBL" id="KAF3770327.1"/>
    </source>
</evidence>
<keyword evidence="3" id="KW-1185">Reference proteome</keyword>